<organism evidence="2 3">
    <name type="scientific">Hermetia illucens</name>
    <name type="common">Black soldier fly</name>
    <dbReference type="NCBI Taxonomy" id="343691"/>
    <lineage>
        <taxon>Eukaryota</taxon>
        <taxon>Metazoa</taxon>
        <taxon>Ecdysozoa</taxon>
        <taxon>Arthropoda</taxon>
        <taxon>Hexapoda</taxon>
        <taxon>Insecta</taxon>
        <taxon>Pterygota</taxon>
        <taxon>Neoptera</taxon>
        <taxon>Endopterygota</taxon>
        <taxon>Diptera</taxon>
        <taxon>Brachycera</taxon>
        <taxon>Stratiomyomorpha</taxon>
        <taxon>Stratiomyidae</taxon>
        <taxon>Hermetiinae</taxon>
        <taxon>Hermetia</taxon>
    </lineage>
</organism>
<dbReference type="SUPFAM" id="SSF52540">
    <property type="entry name" value="P-loop containing nucleoside triphosphate hydrolases"/>
    <property type="match status" value="1"/>
</dbReference>
<dbReference type="OrthoDB" id="8057212at2759"/>
<dbReference type="Gene3D" id="3.40.50.300">
    <property type="entry name" value="P-loop containing nucleotide triphosphate hydrolases"/>
    <property type="match status" value="1"/>
</dbReference>
<evidence type="ECO:0000313" key="3">
    <source>
        <dbReference type="Proteomes" id="UP000594454"/>
    </source>
</evidence>
<accession>A0A7R8UU47</accession>
<dbReference type="InterPro" id="IPR027417">
    <property type="entry name" value="P-loop_NTPase"/>
</dbReference>
<dbReference type="Proteomes" id="UP000594454">
    <property type="component" value="Chromosome 4"/>
</dbReference>
<dbReference type="OMA" id="NIANWRD"/>
<evidence type="ECO:0000259" key="1">
    <source>
        <dbReference type="Pfam" id="PF05729"/>
    </source>
</evidence>
<dbReference type="InParanoid" id="A0A7R8UU47"/>
<gene>
    <name evidence="2" type="ORF">HERILL_LOCUS9396</name>
</gene>
<reference evidence="2 3" key="1">
    <citation type="submission" date="2020-11" db="EMBL/GenBank/DDBJ databases">
        <authorList>
            <person name="Wallbank WR R."/>
            <person name="Pardo Diaz C."/>
            <person name="Kozak K."/>
            <person name="Martin S."/>
            <person name="Jiggins C."/>
            <person name="Moest M."/>
            <person name="Warren A I."/>
            <person name="Generalovic N T."/>
            <person name="Byers J.R.P. K."/>
            <person name="Montejo-Kovacevich G."/>
            <person name="Yen C E."/>
        </authorList>
    </citation>
    <scope>NUCLEOTIDE SEQUENCE [LARGE SCALE GENOMIC DNA]</scope>
</reference>
<protein>
    <recommendedName>
        <fullName evidence="1">NACHT domain-containing protein</fullName>
    </recommendedName>
</protein>
<dbReference type="Pfam" id="PF05729">
    <property type="entry name" value="NACHT"/>
    <property type="match status" value="1"/>
</dbReference>
<sequence length="1529" mass="180200">MGDDYQLLLLCLCLWRVLKNKISDLFLATELPEAEKFDDVVIKYKHEDRMVLRFLHAKHREEPHPPDSIHKITLTDLLTPDEGKEFSLLKYFRSFMKILEKRSQNPVPAFLEGADIQEFILSTNIDLAEEVEQYFEVDKEDSLEEDKVLRVPTGQTRKLKIKEADNELTRELEILFYTSSDFDELVEKLTDCLLLQQRFDGTSRIFEEYYYPLVKHVLEFTREPNQMAKLSDGFKGVNSERTTEVEEFRKALIKEVAFRMILREINKSTSTENSVQNRYPQSGHINDSQLTEELKAFVDQSNTAVYSALRRDETLFYQVVYDKTMEIHDDFVNGTKKLSRKAQLFRKRLIDEVMDRNMAEIVFNQVSGETFPVTEGYPTRFQPKSNPKIEDEYAFATEIEDLIDKCTDNTIEITDVVGTEEFRRNIIDLIGHAIVKVYTWFEFSASFIRSYSSIQHLRNLRLALQCCLDDKFNSIDEYKLNIQLKGFTSCEETTLHKTLPSPVTKQSIEDFYENFRLIVSYPNRYGLRELLETEVKAENQHLNSKAFVDSFVQEIHQWMTHRLGPFYTPKKAEELLRRLDENLLCYELDGINQPFFLALPTRYQFKCEDLMTLVKDFLQQTESSVLLLRAENLTLCRVRFMQAFWNLLQQNQNTNGELSFYLRRFGYLFITIEHFLAESFRKKLNRRNQDKDRWNLTVVECWAENLPGAEKFESMLDLLFENSESSRSMERRVIFIVKEDMSRKLESALGSYFTKQGNTHTFELKTTFSQLEAPSQDELLRRGQVKLHGHCFQLGDIVNQDAGDLIDETTFAKLIAEGEGDARLVRIGSIIQSPDFYIKRCIRPPNIETNNDRIETSIYIFENREKVETEVAIAADSRDKFNEIKEVFTENRKYSAPYSVHWVQEKKPRHDERWIWYGSIEPVSRFGSLEWNRITFTDFRKEKMIKDKKMITDEQFLEYVKDNKIVILHGVPGMGKSMLLRNFFIQMTNNSQLLWKIYINLNLYTNFLDKRQNFFKENQNEAGDRVDTETPSSRCSEFLFELLQSNEHSKLKTQFEINLLHSAFKSEANTKMRLVLFMDGFDEISPNYMDIVLGFLLLSKACSDAPQIFITTRPSYREYLKQQLQTFSFELLGLTWTEQISLYTEVSEKLEMQIDEEEKLFSVLETCADLEFDSRCELFTRVPLCMIILTEVFNTFRDEERIKKVINDRDLSTLYEMYFKRKYELYLDEKMRLNRTNLSPMEESEYTYDAFLNNHTNLALWAMFSRKDLKGIVSSFQEFEGAVSSLLADIEAGEFEYGIVHGVSDGKPEFFHHTFAGYLVARFFISQITSNNQLESGFLEFSKSMLMESFGDVRRFCDGMVREISWDHDHFANVSPGYVVDGLICSYRDNFWGIFSFFAKIFKTYCPKDVCAENIANWRDIRDYSDDGHCTWQTAFTYLLGNCYYTESNFVLYRFLLKWRPENVRRSLTPPEDPDKIQWQVEYRLFSASYNFKLYMNNALHDDVHKLLPTWLIQQEGFNISVDIQYHCK</sequence>
<name>A0A7R8UU47_HERIL</name>
<feature type="domain" description="NACHT" evidence="1">
    <location>
        <begin position="965"/>
        <end position="1135"/>
    </location>
</feature>
<keyword evidence="3" id="KW-1185">Reference proteome</keyword>
<evidence type="ECO:0000313" key="2">
    <source>
        <dbReference type="EMBL" id="CAD7086638.1"/>
    </source>
</evidence>
<dbReference type="EMBL" id="LR899012">
    <property type="protein sequence ID" value="CAD7086638.1"/>
    <property type="molecule type" value="Genomic_DNA"/>
</dbReference>
<proteinExistence type="predicted"/>
<dbReference type="InterPro" id="IPR007111">
    <property type="entry name" value="NACHT_NTPase"/>
</dbReference>